<sequence length="107" mass="12133">MNRADLRLVEFSVTKKVKSKKSKKSTSKKIKAIGYFHIWGTNADKKGNEKFFGLIEDANTGNLVEIDSKYIRFLTDDQVETLYEMAEKVLLADEQAEITEEAAIAVE</sequence>
<comment type="caution">
    <text evidence="1">The sequence shown here is derived from an EMBL/GenBank/DDBJ whole genome shotgun (WGS) entry which is preliminary data.</text>
</comment>
<organism evidence="1 2">
    <name type="scientific">Flavobacterium cerinum</name>
    <dbReference type="NCBI Taxonomy" id="2502784"/>
    <lineage>
        <taxon>Bacteria</taxon>
        <taxon>Pseudomonadati</taxon>
        <taxon>Bacteroidota</taxon>
        <taxon>Flavobacteriia</taxon>
        <taxon>Flavobacteriales</taxon>
        <taxon>Flavobacteriaceae</taxon>
        <taxon>Flavobacterium</taxon>
    </lineage>
</organism>
<accession>A0A3S3QRS9</accession>
<evidence type="ECO:0000313" key="1">
    <source>
        <dbReference type="EMBL" id="RWW99683.1"/>
    </source>
</evidence>
<gene>
    <name evidence="1" type="ORF">EPI11_12080</name>
</gene>
<proteinExistence type="predicted"/>
<evidence type="ECO:0000313" key="2">
    <source>
        <dbReference type="Proteomes" id="UP000287527"/>
    </source>
</evidence>
<protein>
    <submittedName>
        <fullName evidence="1">Uncharacterized protein</fullName>
    </submittedName>
</protein>
<dbReference type="AlphaFoldDB" id="A0A3S3QRS9"/>
<dbReference type="EMBL" id="SBII01000008">
    <property type="protein sequence ID" value="RWW99683.1"/>
    <property type="molecule type" value="Genomic_DNA"/>
</dbReference>
<dbReference type="OrthoDB" id="1373940at2"/>
<dbReference type="Proteomes" id="UP000287527">
    <property type="component" value="Unassembled WGS sequence"/>
</dbReference>
<keyword evidence="2" id="KW-1185">Reference proteome</keyword>
<reference evidence="1 2" key="1">
    <citation type="submission" date="2019-01" db="EMBL/GenBank/DDBJ databases">
        <title>Flavobacterium sp. nov.,isolated from freshwater.</title>
        <authorList>
            <person name="Zhang R."/>
            <person name="Du Z.-J."/>
        </authorList>
    </citation>
    <scope>NUCLEOTIDE SEQUENCE [LARGE SCALE GENOMIC DNA]</scope>
    <source>
        <strain evidence="1 2">1E403</strain>
    </source>
</reference>
<name>A0A3S3QRS9_9FLAO</name>
<dbReference type="RefSeq" id="WP_128390232.1">
    <property type="nucleotide sequence ID" value="NZ_SBII01000008.1"/>
</dbReference>